<evidence type="ECO:0000313" key="2">
    <source>
        <dbReference type="Proteomes" id="UP001497644"/>
    </source>
</evidence>
<accession>A0AAV2P466</accession>
<dbReference type="EMBL" id="OZ034830">
    <property type="protein sequence ID" value="CAL1687332.1"/>
    <property type="molecule type" value="Genomic_DNA"/>
</dbReference>
<proteinExistence type="predicted"/>
<dbReference type="AlphaFoldDB" id="A0AAV2P466"/>
<sequence length="70" mass="7621">MKRARWSSQCGGVPRHFHFHGSETAGITAATSPDLATPPLNGHKAPVRNLRVEALTAWQRSPRPFACATN</sequence>
<gene>
    <name evidence="1" type="ORF">LPLAT_LOCUS12560</name>
</gene>
<organism evidence="1 2">
    <name type="scientific">Lasius platythorax</name>
    <dbReference type="NCBI Taxonomy" id="488582"/>
    <lineage>
        <taxon>Eukaryota</taxon>
        <taxon>Metazoa</taxon>
        <taxon>Ecdysozoa</taxon>
        <taxon>Arthropoda</taxon>
        <taxon>Hexapoda</taxon>
        <taxon>Insecta</taxon>
        <taxon>Pterygota</taxon>
        <taxon>Neoptera</taxon>
        <taxon>Endopterygota</taxon>
        <taxon>Hymenoptera</taxon>
        <taxon>Apocrita</taxon>
        <taxon>Aculeata</taxon>
        <taxon>Formicoidea</taxon>
        <taxon>Formicidae</taxon>
        <taxon>Formicinae</taxon>
        <taxon>Lasius</taxon>
        <taxon>Lasius</taxon>
    </lineage>
</organism>
<name>A0AAV2P466_9HYME</name>
<keyword evidence="2" id="KW-1185">Reference proteome</keyword>
<dbReference type="Proteomes" id="UP001497644">
    <property type="component" value="Chromosome 7"/>
</dbReference>
<protein>
    <submittedName>
        <fullName evidence="1">Uncharacterized protein</fullName>
    </submittedName>
</protein>
<reference evidence="1" key="1">
    <citation type="submission" date="2024-04" db="EMBL/GenBank/DDBJ databases">
        <authorList>
            <consortium name="Molecular Ecology Group"/>
        </authorList>
    </citation>
    <scope>NUCLEOTIDE SEQUENCE</scope>
</reference>
<evidence type="ECO:0000313" key="1">
    <source>
        <dbReference type="EMBL" id="CAL1687332.1"/>
    </source>
</evidence>